<dbReference type="InterPro" id="IPR036046">
    <property type="entry name" value="Acylphosphatase-like_dom_sf"/>
</dbReference>
<dbReference type="Gene3D" id="3.30.70.100">
    <property type="match status" value="1"/>
</dbReference>
<reference evidence="2 3" key="1">
    <citation type="submission" date="2020-01" db="EMBL/GenBank/DDBJ databases">
        <title>Draft Genome Sequence of Vibrio sp. strain OCN044, Isolated from a Healthy Coral at Palmyra Atoll.</title>
        <authorList>
            <person name="Videau P."/>
            <person name="Loughran R."/>
            <person name="Esquivel A."/>
            <person name="Deadmond M."/>
            <person name="Paddock B.E."/>
            <person name="Saw J.H."/>
            <person name="Ushijima B."/>
        </authorList>
    </citation>
    <scope>NUCLEOTIDE SEQUENCE [LARGE SCALE GENOMIC DNA]</scope>
    <source>
        <strain evidence="2 3">OCN044</strain>
    </source>
</reference>
<dbReference type="InterPro" id="IPR007024">
    <property type="entry name" value="BLUF_domain"/>
</dbReference>
<dbReference type="Proteomes" id="UP000478571">
    <property type="component" value="Unassembled WGS sequence"/>
</dbReference>
<organism evidence="2 3">
    <name type="scientific">Vibrio tetraodonis subsp. pristinus</name>
    <dbReference type="NCBI Taxonomy" id="2695891"/>
    <lineage>
        <taxon>Bacteria</taxon>
        <taxon>Pseudomonadati</taxon>
        <taxon>Pseudomonadota</taxon>
        <taxon>Gammaproteobacteria</taxon>
        <taxon>Vibrionales</taxon>
        <taxon>Vibrionaceae</taxon>
        <taxon>Vibrio</taxon>
    </lineage>
</organism>
<evidence type="ECO:0000313" key="2">
    <source>
        <dbReference type="EMBL" id="MYM58343.1"/>
    </source>
</evidence>
<accession>A0A6L8LS15</accession>
<protein>
    <submittedName>
        <fullName evidence="2">Blue light sensor protein</fullName>
    </submittedName>
</protein>
<dbReference type="GO" id="GO:0009882">
    <property type="term" value="F:blue light photoreceptor activity"/>
    <property type="evidence" value="ECO:0007669"/>
    <property type="project" value="InterPro"/>
</dbReference>
<dbReference type="Pfam" id="PF04940">
    <property type="entry name" value="BLUF"/>
    <property type="match status" value="1"/>
</dbReference>
<comment type="caution">
    <text evidence="2">The sequence shown here is derived from an EMBL/GenBank/DDBJ whole genome shotgun (WGS) entry which is preliminary data.</text>
</comment>
<proteinExistence type="predicted"/>
<dbReference type="SMART" id="SM01034">
    <property type="entry name" value="BLUF"/>
    <property type="match status" value="1"/>
</dbReference>
<feature type="domain" description="BLUF" evidence="1">
    <location>
        <begin position="3"/>
        <end position="94"/>
    </location>
</feature>
<dbReference type="GO" id="GO:0071949">
    <property type="term" value="F:FAD binding"/>
    <property type="evidence" value="ECO:0007669"/>
    <property type="project" value="InterPro"/>
</dbReference>
<dbReference type="EMBL" id="WWEU01000001">
    <property type="protein sequence ID" value="MYM58343.1"/>
    <property type="molecule type" value="Genomic_DNA"/>
</dbReference>
<dbReference type="RefSeq" id="WP_160927105.1">
    <property type="nucleotide sequence ID" value="NZ_WWEU01000001.1"/>
</dbReference>
<evidence type="ECO:0000259" key="1">
    <source>
        <dbReference type="PROSITE" id="PS50925"/>
    </source>
</evidence>
<sequence length="139" mass="15966">MFLVRLVYTSEITEGVTESDIQNILEKARKKNTALNVTGVLLFSRNYFLQCLEGSREQVNKVYHHILNDNRHKGVVLLDYSEVNEREFADWSMGYIPEMEITRPITLKYSESASFEPYNMSGSSAHKLITCLTKVVNVV</sequence>
<dbReference type="SUPFAM" id="SSF54975">
    <property type="entry name" value="Acylphosphatase/BLUF domain-like"/>
    <property type="match status" value="1"/>
</dbReference>
<evidence type="ECO:0000313" key="3">
    <source>
        <dbReference type="Proteomes" id="UP000478571"/>
    </source>
</evidence>
<dbReference type="PROSITE" id="PS50925">
    <property type="entry name" value="BLUF"/>
    <property type="match status" value="1"/>
</dbReference>
<dbReference type="AlphaFoldDB" id="A0A6L8LS15"/>
<gene>
    <name evidence="2" type="ORF">GTG28_03835</name>
</gene>
<name>A0A6L8LS15_9VIBR</name>
<keyword evidence="3" id="KW-1185">Reference proteome</keyword>